<evidence type="ECO:0000313" key="4">
    <source>
        <dbReference type="Proteomes" id="UP000320762"/>
    </source>
</evidence>
<evidence type="ECO:0000313" key="3">
    <source>
        <dbReference type="EMBL" id="TRM68162.1"/>
    </source>
</evidence>
<keyword evidence="2" id="KW-1133">Transmembrane helix</keyword>
<feature type="compositionally biased region" description="Low complexity" evidence="1">
    <location>
        <begin position="409"/>
        <end position="421"/>
    </location>
</feature>
<dbReference type="AlphaFoldDB" id="A0A550CTQ1"/>
<dbReference type="Proteomes" id="UP000320762">
    <property type="component" value="Unassembled WGS sequence"/>
</dbReference>
<keyword evidence="4" id="KW-1185">Reference proteome</keyword>
<comment type="caution">
    <text evidence="3">The sequence shown here is derived from an EMBL/GenBank/DDBJ whole genome shotgun (WGS) entry which is preliminary data.</text>
</comment>
<accession>A0A550CTQ1</accession>
<name>A0A550CTQ1_9AGAR</name>
<reference evidence="3 4" key="1">
    <citation type="journal article" date="2019" name="New Phytol.">
        <title>Comparative genomics reveals unique wood-decay strategies and fruiting body development in the Schizophyllaceae.</title>
        <authorList>
            <person name="Almasi E."/>
            <person name="Sahu N."/>
            <person name="Krizsan K."/>
            <person name="Balint B."/>
            <person name="Kovacs G.M."/>
            <person name="Kiss B."/>
            <person name="Cseklye J."/>
            <person name="Drula E."/>
            <person name="Henrissat B."/>
            <person name="Nagy I."/>
            <person name="Chovatia M."/>
            <person name="Adam C."/>
            <person name="LaButti K."/>
            <person name="Lipzen A."/>
            <person name="Riley R."/>
            <person name="Grigoriev I.V."/>
            <person name="Nagy L.G."/>
        </authorList>
    </citation>
    <scope>NUCLEOTIDE SEQUENCE [LARGE SCALE GENOMIC DNA]</scope>
    <source>
        <strain evidence="3 4">NL-1724</strain>
    </source>
</reference>
<feature type="region of interest" description="Disordered" evidence="1">
    <location>
        <begin position="395"/>
        <end position="477"/>
    </location>
</feature>
<dbReference type="STRING" id="97359.A0A550CTQ1"/>
<keyword evidence="2" id="KW-0812">Transmembrane</keyword>
<dbReference type="EMBL" id="VDMD01000002">
    <property type="protein sequence ID" value="TRM68162.1"/>
    <property type="molecule type" value="Genomic_DNA"/>
</dbReference>
<dbReference type="Gene3D" id="2.60.120.260">
    <property type="entry name" value="Galactose-binding domain-like"/>
    <property type="match status" value="1"/>
</dbReference>
<proteinExistence type="predicted"/>
<feature type="compositionally biased region" description="Polar residues" evidence="1">
    <location>
        <begin position="468"/>
        <end position="477"/>
    </location>
</feature>
<keyword evidence="2" id="KW-0472">Membrane</keyword>
<evidence type="ECO:0000256" key="1">
    <source>
        <dbReference type="SAM" id="MobiDB-lite"/>
    </source>
</evidence>
<gene>
    <name evidence="3" type="ORF">BD626DRAFT_480963</name>
</gene>
<protein>
    <submittedName>
        <fullName evidence="3">Uncharacterized protein</fullName>
    </submittedName>
</protein>
<evidence type="ECO:0000256" key="2">
    <source>
        <dbReference type="SAM" id="Phobius"/>
    </source>
</evidence>
<organism evidence="3 4">
    <name type="scientific">Schizophyllum amplum</name>
    <dbReference type="NCBI Taxonomy" id="97359"/>
    <lineage>
        <taxon>Eukaryota</taxon>
        <taxon>Fungi</taxon>
        <taxon>Dikarya</taxon>
        <taxon>Basidiomycota</taxon>
        <taxon>Agaricomycotina</taxon>
        <taxon>Agaricomycetes</taxon>
        <taxon>Agaricomycetidae</taxon>
        <taxon>Agaricales</taxon>
        <taxon>Schizophyllaceae</taxon>
        <taxon>Schizophyllum</taxon>
    </lineage>
</organism>
<dbReference type="OrthoDB" id="2576334at2759"/>
<feature type="transmembrane region" description="Helical" evidence="2">
    <location>
        <begin position="306"/>
        <end position="328"/>
    </location>
</feature>
<sequence length="477" mass="50578">MSSSREPYKLNVLDQSPVFQFAPHASNDTSDGWKVFYEESPDSTYDLDHVSNNLGRGTSLHSSRAAGASATIEFVGTACTLYGGAADGAFTTTLDEGDERAGAPNGTTLVEYSDLDYGKHSLTLTVSGDSAVNVTSVDIVLGLGEKGSSTNQTNIDAVEVSNGGMDTKQDSFFSTSGAQFSTDHDATGYSRLDTNGLGTISFSFTNASIIQVLGTMNYDHGQYSVSMSPSAGVSDSTRTFNASSFWFAYDSILFFESDLDRTETYQITMKNLDQGLYMDVHQVILMDAIPTDSAGDDDKSGLSTGAIAGIAVGAAVAVLAAILALYFLRRRRNQRANPSFDMDAPGYSMQQHGLFTLSPYDAVPTPASTDFNPSSLYGTTTPGKHSRNDTISSFPLTRTNSGALDVPPSTSGISTSSASDSGRMKRRMPELRVSPAPLQELDAGPLPEAEPEAPEVLPPGYNPAWAGPSTSSIPNTR</sequence>